<evidence type="ECO:0000256" key="3">
    <source>
        <dbReference type="ARBA" id="ARBA00023002"/>
    </source>
</evidence>
<accession>A0AAP0K0X5</accession>
<proteinExistence type="inferred from homology"/>
<reference evidence="4 5" key="1">
    <citation type="submission" date="2024-01" db="EMBL/GenBank/DDBJ databases">
        <title>Genome assemblies of Stephania.</title>
        <authorList>
            <person name="Yang L."/>
        </authorList>
    </citation>
    <scope>NUCLEOTIDE SEQUENCE [LARGE SCALE GENOMIC DNA]</scope>
    <source>
        <strain evidence="4">YNDBR</strain>
        <tissue evidence="4">Leaf</tissue>
    </source>
</reference>
<dbReference type="EMBL" id="JBBNAF010000005">
    <property type="protein sequence ID" value="KAK9143434.1"/>
    <property type="molecule type" value="Genomic_DNA"/>
</dbReference>
<name>A0AAP0K0X5_9MAGN</name>
<dbReference type="SUPFAM" id="SSF51735">
    <property type="entry name" value="NAD(P)-binding Rossmann-fold domains"/>
    <property type="match status" value="1"/>
</dbReference>
<sequence length="72" mass="7940">MSKVALNAYTRILAQKYPSWSINCVNPGWVQTDMTDHMGILTAEEGARGPVMLALLDGLSGCFFDQKELSTF</sequence>
<dbReference type="Proteomes" id="UP001420932">
    <property type="component" value="Unassembled WGS sequence"/>
</dbReference>
<protein>
    <submittedName>
        <fullName evidence="4">Uncharacterized protein</fullName>
    </submittedName>
</protein>
<dbReference type="GO" id="GO:0016020">
    <property type="term" value="C:membrane"/>
    <property type="evidence" value="ECO:0007669"/>
    <property type="project" value="TreeGrafter"/>
</dbReference>
<dbReference type="PANTHER" id="PTHR43490:SF73">
    <property type="entry name" value="OS07G0685800 PROTEIN"/>
    <property type="match status" value="1"/>
</dbReference>
<evidence type="ECO:0000256" key="1">
    <source>
        <dbReference type="ARBA" id="ARBA00006484"/>
    </source>
</evidence>
<keyword evidence="5" id="KW-1185">Reference proteome</keyword>
<dbReference type="InterPro" id="IPR036291">
    <property type="entry name" value="NAD(P)-bd_dom_sf"/>
</dbReference>
<dbReference type="Gene3D" id="3.40.50.720">
    <property type="entry name" value="NAD(P)-binding Rossmann-like Domain"/>
    <property type="match status" value="1"/>
</dbReference>
<gene>
    <name evidence="4" type="ORF">Syun_012834</name>
</gene>
<comment type="caution">
    <text evidence="4">The sequence shown here is derived from an EMBL/GenBank/DDBJ whole genome shotgun (WGS) entry which is preliminary data.</text>
</comment>
<dbReference type="GO" id="GO:0016491">
    <property type="term" value="F:oxidoreductase activity"/>
    <property type="evidence" value="ECO:0007669"/>
    <property type="project" value="UniProtKB-KW"/>
</dbReference>
<evidence type="ECO:0000256" key="2">
    <source>
        <dbReference type="ARBA" id="ARBA00022857"/>
    </source>
</evidence>
<keyword evidence="3" id="KW-0560">Oxidoreductase</keyword>
<evidence type="ECO:0000313" key="5">
    <source>
        <dbReference type="Proteomes" id="UP001420932"/>
    </source>
</evidence>
<keyword evidence="2" id="KW-0521">NADP</keyword>
<organism evidence="4 5">
    <name type="scientific">Stephania yunnanensis</name>
    <dbReference type="NCBI Taxonomy" id="152371"/>
    <lineage>
        <taxon>Eukaryota</taxon>
        <taxon>Viridiplantae</taxon>
        <taxon>Streptophyta</taxon>
        <taxon>Embryophyta</taxon>
        <taxon>Tracheophyta</taxon>
        <taxon>Spermatophyta</taxon>
        <taxon>Magnoliopsida</taxon>
        <taxon>Ranunculales</taxon>
        <taxon>Menispermaceae</taxon>
        <taxon>Menispermoideae</taxon>
        <taxon>Cissampelideae</taxon>
        <taxon>Stephania</taxon>
    </lineage>
</organism>
<dbReference type="PANTHER" id="PTHR43490">
    <property type="entry name" value="(+)-NEOMENTHOL DEHYDROGENASE"/>
    <property type="match status" value="1"/>
</dbReference>
<dbReference type="AlphaFoldDB" id="A0AAP0K0X5"/>
<evidence type="ECO:0000313" key="4">
    <source>
        <dbReference type="EMBL" id="KAK9143434.1"/>
    </source>
</evidence>
<comment type="similarity">
    <text evidence="1">Belongs to the short-chain dehydrogenases/reductases (SDR) family.</text>
</comment>